<evidence type="ECO:0000256" key="1">
    <source>
        <dbReference type="ARBA" id="ARBA00022884"/>
    </source>
</evidence>
<keyword evidence="6" id="KW-1185">Reference proteome</keyword>
<dbReference type="PROSITE" id="PS50102">
    <property type="entry name" value="RRM"/>
    <property type="match status" value="1"/>
</dbReference>
<dbReference type="OrthoDB" id="1049195at2759"/>
<reference evidence="5 6" key="2">
    <citation type="journal article" date="2012" name="PLoS Pathog.">
        <title>Diverse lifestyles and strategies of plant pathogenesis encoded in the genomes of eighteen Dothideomycetes fungi.</title>
        <authorList>
            <person name="Ohm R.A."/>
            <person name="Feau N."/>
            <person name="Henrissat B."/>
            <person name="Schoch C.L."/>
            <person name="Horwitz B.A."/>
            <person name="Barry K.W."/>
            <person name="Condon B.J."/>
            <person name="Copeland A.C."/>
            <person name="Dhillon B."/>
            <person name="Glaser F."/>
            <person name="Hesse C.N."/>
            <person name="Kosti I."/>
            <person name="LaButti K."/>
            <person name="Lindquist E.A."/>
            <person name="Lucas S."/>
            <person name="Salamov A.A."/>
            <person name="Bradshaw R.E."/>
            <person name="Ciuffetti L."/>
            <person name="Hamelin R.C."/>
            <person name="Kema G.H.J."/>
            <person name="Lawrence C."/>
            <person name="Scott J.A."/>
            <person name="Spatafora J.W."/>
            <person name="Turgeon B.G."/>
            <person name="de Wit P.J.G.M."/>
            <person name="Zhong S."/>
            <person name="Goodwin S.B."/>
            <person name="Grigoriev I.V."/>
        </authorList>
    </citation>
    <scope>NUCLEOTIDE SEQUENCE [LARGE SCALE GENOMIC DNA]</scope>
    <source>
        <strain evidence="6">NZE10 / CBS 128990</strain>
    </source>
</reference>
<feature type="domain" description="RRM" evidence="4">
    <location>
        <begin position="189"/>
        <end position="267"/>
    </location>
</feature>
<dbReference type="InterPro" id="IPR035979">
    <property type="entry name" value="RBD_domain_sf"/>
</dbReference>
<dbReference type="GO" id="GO:0003729">
    <property type="term" value="F:mRNA binding"/>
    <property type="evidence" value="ECO:0007669"/>
    <property type="project" value="TreeGrafter"/>
</dbReference>
<dbReference type="HOGENOM" id="CLU_885628_0_0_1"/>
<evidence type="ECO:0000313" key="5">
    <source>
        <dbReference type="EMBL" id="EME40013.1"/>
    </source>
</evidence>
<dbReference type="PANTHER" id="PTHR23003:SF3">
    <property type="entry name" value="FI21236P1-RELATED"/>
    <property type="match status" value="1"/>
</dbReference>
<dbReference type="SUPFAM" id="SSF54928">
    <property type="entry name" value="RNA-binding domain, RBD"/>
    <property type="match status" value="1"/>
</dbReference>
<dbReference type="OMA" id="WQEFKDH"/>
<dbReference type="InterPro" id="IPR050374">
    <property type="entry name" value="RRT5_SRSF_SR"/>
</dbReference>
<evidence type="ECO:0000256" key="2">
    <source>
        <dbReference type="PROSITE-ProRule" id="PRU00176"/>
    </source>
</evidence>
<dbReference type="SMART" id="SM00360">
    <property type="entry name" value="RRM"/>
    <property type="match status" value="1"/>
</dbReference>
<dbReference type="PANTHER" id="PTHR23003">
    <property type="entry name" value="RNA RECOGNITION MOTIF RRM DOMAIN CONTAINING PROTEIN"/>
    <property type="match status" value="1"/>
</dbReference>
<dbReference type="GO" id="GO:0005634">
    <property type="term" value="C:nucleus"/>
    <property type="evidence" value="ECO:0007669"/>
    <property type="project" value="TreeGrafter"/>
</dbReference>
<evidence type="ECO:0000256" key="3">
    <source>
        <dbReference type="SAM" id="MobiDB-lite"/>
    </source>
</evidence>
<proteinExistence type="predicted"/>
<evidence type="ECO:0000313" key="6">
    <source>
        <dbReference type="Proteomes" id="UP000016933"/>
    </source>
</evidence>
<name>N1PC64_DOTSN</name>
<dbReference type="AlphaFoldDB" id="N1PC64"/>
<dbReference type="InterPro" id="IPR000504">
    <property type="entry name" value="RRM_dom"/>
</dbReference>
<reference evidence="6" key="1">
    <citation type="journal article" date="2012" name="PLoS Genet.">
        <title>The genomes of the fungal plant pathogens Cladosporium fulvum and Dothistroma septosporum reveal adaptation to different hosts and lifestyles but also signatures of common ancestry.</title>
        <authorList>
            <person name="de Wit P.J.G.M."/>
            <person name="van der Burgt A."/>
            <person name="Oekmen B."/>
            <person name="Stergiopoulos I."/>
            <person name="Abd-Elsalam K.A."/>
            <person name="Aerts A.L."/>
            <person name="Bahkali A.H."/>
            <person name="Beenen H.G."/>
            <person name="Chettri P."/>
            <person name="Cox M.P."/>
            <person name="Datema E."/>
            <person name="de Vries R.P."/>
            <person name="Dhillon B."/>
            <person name="Ganley A.R."/>
            <person name="Griffiths S.A."/>
            <person name="Guo Y."/>
            <person name="Hamelin R.C."/>
            <person name="Henrissat B."/>
            <person name="Kabir M.S."/>
            <person name="Jashni M.K."/>
            <person name="Kema G."/>
            <person name="Klaubauf S."/>
            <person name="Lapidus A."/>
            <person name="Levasseur A."/>
            <person name="Lindquist E."/>
            <person name="Mehrabi R."/>
            <person name="Ohm R.A."/>
            <person name="Owen T.J."/>
            <person name="Salamov A."/>
            <person name="Schwelm A."/>
            <person name="Schijlen E."/>
            <person name="Sun H."/>
            <person name="van den Burg H.A."/>
            <person name="van Ham R.C.H.J."/>
            <person name="Zhang S."/>
            <person name="Goodwin S.B."/>
            <person name="Grigoriev I.V."/>
            <person name="Collemare J."/>
            <person name="Bradshaw R.E."/>
        </authorList>
    </citation>
    <scope>NUCLEOTIDE SEQUENCE [LARGE SCALE GENOMIC DNA]</scope>
    <source>
        <strain evidence="6">NZE10 / CBS 128990</strain>
    </source>
</reference>
<gene>
    <name evidence="5" type="ORF">DOTSEDRAFT_47500</name>
</gene>
<evidence type="ECO:0000259" key="4">
    <source>
        <dbReference type="PROSITE" id="PS50102"/>
    </source>
</evidence>
<dbReference type="eggNOG" id="ENOG502SU10">
    <property type="taxonomic scope" value="Eukaryota"/>
</dbReference>
<feature type="region of interest" description="Disordered" evidence="3">
    <location>
        <begin position="269"/>
        <end position="316"/>
    </location>
</feature>
<feature type="compositionally biased region" description="Polar residues" evidence="3">
    <location>
        <begin position="277"/>
        <end position="297"/>
    </location>
</feature>
<accession>N1PC64</accession>
<dbReference type="EMBL" id="KB446544">
    <property type="protein sequence ID" value="EME40013.1"/>
    <property type="molecule type" value="Genomic_DNA"/>
</dbReference>
<dbReference type="CDD" id="cd00590">
    <property type="entry name" value="RRM_SF"/>
    <property type="match status" value="1"/>
</dbReference>
<dbReference type="Gene3D" id="3.30.70.330">
    <property type="match status" value="1"/>
</dbReference>
<dbReference type="GO" id="GO:0005737">
    <property type="term" value="C:cytoplasm"/>
    <property type="evidence" value="ECO:0007669"/>
    <property type="project" value="TreeGrafter"/>
</dbReference>
<dbReference type="Proteomes" id="UP000016933">
    <property type="component" value="Unassembled WGS sequence"/>
</dbReference>
<keyword evidence="1 2" id="KW-0694">RNA-binding</keyword>
<protein>
    <recommendedName>
        <fullName evidence="4">RRM domain-containing protein</fullName>
    </recommendedName>
</protein>
<dbReference type="GO" id="GO:1990904">
    <property type="term" value="C:ribonucleoprotein complex"/>
    <property type="evidence" value="ECO:0007669"/>
    <property type="project" value="TreeGrafter"/>
</dbReference>
<sequence length="316" mass="34531">MAVFPNGQPGGKGHARVQRPNEAHDLYKYLTENIIEGQRLRVHLWDITIAPAIYVKCNCGPNPQVHHTGQQITQIAGLPSWQTFSATSPVPMVQLAPYPPPNTMPQMMPPPMQPPMVQMSPDQLTLAMSRLGLSPNDPTHVQYTLQQFAARQAQQYQAQGGPQQYPRYVANATGLPTNASQGVIRTEARGVFISGLNYKARTREIETHFGKAGKVVKVDLQKDPQNGKSKGNATIQFSSAEAAQKAIEMFHGARFQNMKMNVRKDKEATAVNAPQPAGTSSQTGCSREQPTIVNGSQAPPPTIQPRKDSVVSSYCP</sequence>
<dbReference type="InterPro" id="IPR012677">
    <property type="entry name" value="Nucleotide-bd_a/b_plait_sf"/>
</dbReference>
<dbReference type="STRING" id="675120.N1PC64"/>
<organism evidence="5 6">
    <name type="scientific">Dothistroma septosporum (strain NZE10 / CBS 128990)</name>
    <name type="common">Red band needle blight fungus</name>
    <name type="synonym">Mycosphaerella pini</name>
    <dbReference type="NCBI Taxonomy" id="675120"/>
    <lineage>
        <taxon>Eukaryota</taxon>
        <taxon>Fungi</taxon>
        <taxon>Dikarya</taxon>
        <taxon>Ascomycota</taxon>
        <taxon>Pezizomycotina</taxon>
        <taxon>Dothideomycetes</taxon>
        <taxon>Dothideomycetidae</taxon>
        <taxon>Mycosphaerellales</taxon>
        <taxon>Mycosphaerellaceae</taxon>
        <taxon>Dothistroma</taxon>
    </lineage>
</organism>
<dbReference type="Pfam" id="PF00076">
    <property type="entry name" value="RRM_1"/>
    <property type="match status" value="1"/>
</dbReference>